<accession>A0AAV4SDR8</accession>
<sequence length="148" mass="16807">LLTQPSLDNARAITCIFGDGRKKGERKQKDGRGGGCSSYRNCCRQRLHPILTGSRGFNSCPPRVIQSAPEDERRWAIGDNDENSIRLALTRMSLSPLPWEILLTPRELRRCNYTAGGLDSRRGLWLQAIVIRGKEITVVFWAREKVVW</sequence>
<dbReference type="AlphaFoldDB" id="A0AAV4SDR8"/>
<gene>
    <name evidence="1" type="ORF">CDAR_280211</name>
</gene>
<evidence type="ECO:0000313" key="2">
    <source>
        <dbReference type="Proteomes" id="UP001054837"/>
    </source>
</evidence>
<evidence type="ECO:0000313" key="1">
    <source>
        <dbReference type="EMBL" id="GIY30560.1"/>
    </source>
</evidence>
<organism evidence="1 2">
    <name type="scientific">Caerostris darwini</name>
    <dbReference type="NCBI Taxonomy" id="1538125"/>
    <lineage>
        <taxon>Eukaryota</taxon>
        <taxon>Metazoa</taxon>
        <taxon>Ecdysozoa</taxon>
        <taxon>Arthropoda</taxon>
        <taxon>Chelicerata</taxon>
        <taxon>Arachnida</taxon>
        <taxon>Araneae</taxon>
        <taxon>Araneomorphae</taxon>
        <taxon>Entelegynae</taxon>
        <taxon>Araneoidea</taxon>
        <taxon>Araneidae</taxon>
        <taxon>Caerostris</taxon>
    </lineage>
</organism>
<reference evidence="1 2" key="1">
    <citation type="submission" date="2021-06" db="EMBL/GenBank/DDBJ databases">
        <title>Caerostris darwini draft genome.</title>
        <authorList>
            <person name="Kono N."/>
            <person name="Arakawa K."/>
        </authorList>
    </citation>
    <scope>NUCLEOTIDE SEQUENCE [LARGE SCALE GENOMIC DNA]</scope>
</reference>
<name>A0AAV4SDR8_9ARAC</name>
<keyword evidence="2" id="KW-1185">Reference proteome</keyword>
<feature type="non-terminal residue" evidence="1">
    <location>
        <position position="1"/>
    </location>
</feature>
<comment type="caution">
    <text evidence="1">The sequence shown here is derived from an EMBL/GenBank/DDBJ whole genome shotgun (WGS) entry which is preliminary data.</text>
</comment>
<protein>
    <submittedName>
        <fullName evidence="1">Uncharacterized protein</fullName>
    </submittedName>
</protein>
<dbReference type="Proteomes" id="UP001054837">
    <property type="component" value="Unassembled WGS sequence"/>
</dbReference>
<dbReference type="EMBL" id="BPLQ01007519">
    <property type="protein sequence ID" value="GIY30560.1"/>
    <property type="molecule type" value="Genomic_DNA"/>
</dbReference>
<proteinExistence type="predicted"/>